<evidence type="ECO:0000256" key="1">
    <source>
        <dbReference type="SAM" id="MobiDB-lite"/>
    </source>
</evidence>
<comment type="caution">
    <text evidence="2">The sequence shown here is derived from an EMBL/GenBank/DDBJ whole genome shotgun (WGS) entry which is preliminary data.</text>
</comment>
<dbReference type="AlphaFoldDB" id="A0A367L2E3"/>
<name>A0A367L2E3_9HYPO</name>
<evidence type="ECO:0000313" key="3">
    <source>
        <dbReference type="Proteomes" id="UP000253664"/>
    </source>
</evidence>
<dbReference type="EMBL" id="LKCN02000018">
    <property type="protein sequence ID" value="RCI08578.1"/>
    <property type="molecule type" value="Genomic_DNA"/>
</dbReference>
<organism evidence="2 3">
    <name type="scientific">Ophiocordyceps polyrhachis-furcata BCC 54312</name>
    <dbReference type="NCBI Taxonomy" id="1330021"/>
    <lineage>
        <taxon>Eukaryota</taxon>
        <taxon>Fungi</taxon>
        <taxon>Dikarya</taxon>
        <taxon>Ascomycota</taxon>
        <taxon>Pezizomycotina</taxon>
        <taxon>Sordariomycetes</taxon>
        <taxon>Hypocreomycetidae</taxon>
        <taxon>Hypocreales</taxon>
        <taxon>Ophiocordycipitaceae</taxon>
        <taxon>Ophiocordyceps</taxon>
    </lineage>
</organism>
<sequence length="110" mass="12761">MQCFVAMYERRQIMRTLLLFGLAVDAEEMVFDSDHRTPRNRPFSSRPSTSPLASRGSKYNVAWHQEAFSVGGKVDGLYLHTTFAPCHVISYVNNRRTMCYFRPPNFDIHI</sequence>
<accession>A0A367L2E3</accession>
<feature type="compositionally biased region" description="Polar residues" evidence="1">
    <location>
        <begin position="42"/>
        <end position="52"/>
    </location>
</feature>
<proteinExistence type="predicted"/>
<keyword evidence="3" id="KW-1185">Reference proteome</keyword>
<evidence type="ECO:0000313" key="2">
    <source>
        <dbReference type="EMBL" id="RCI08578.1"/>
    </source>
</evidence>
<feature type="region of interest" description="Disordered" evidence="1">
    <location>
        <begin position="34"/>
        <end position="55"/>
    </location>
</feature>
<protein>
    <submittedName>
        <fullName evidence="2">Uncharacterized protein</fullName>
    </submittedName>
</protein>
<dbReference type="Proteomes" id="UP000253664">
    <property type="component" value="Unassembled WGS sequence"/>
</dbReference>
<reference evidence="2 3" key="1">
    <citation type="journal article" date="2015" name="BMC Genomics">
        <title>Insights from the genome of Ophiocordyceps polyrhachis-furcata to pathogenicity and host specificity in insect fungi.</title>
        <authorList>
            <person name="Wichadakul D."/>
            <person name="Kobmoo N."/>
            <person name="Ingsriswang S."/>
            <person name="Tangphatsornruang S."/>
            <person name="Chantasingh D."/>
            <person name="Luangsa-ard J.J."/>
            <person name="Eurwilaichitr L."/>
        </authorList>
    </citation>
    <scope>NUCLEOTIDE SEQUENCE [LARGE SCALE GENOMIC DNA]</scope>
    <source>
        <strain evidence="2 3">BCC 54312</strain>
    </source>
</reference>
<gene>
    <name evidence="2" type="ORF">L249_4753</name>
</gene>